<evidence type="ECO:0000313" key="3">
    <source>
        <dbReference type="Proteomes" id="UP001501523"/>
    </source>
</evidence>
<sequence length="1029" mass="113086">MTLAELSLKRPVTAIMFFVSMVVIGLIAAFRLPLEQFPSIDAPFLFVQIPYPGSSPTEIERTITRPVEEALATLPGIKRMNSTSDAESAQIFIEFKWGESVAIKAVQAREKIDAIRADLPSDLQRYFVKKFSTSDEPVLQLRIASNGADLSNAYELIEREIKRPLERIAGVANVDISGIGKPEVQIELSSDRLTAHNINLNDLYQKLSSANFAISAGQISAAGARFRVQPQGQWTSLDDIRAVPLDANGLKLGDIATITLRPARVDFARRLDGKPAVGVDILRERNANLVDVGTAVMAEVKRIQASPELHGIQVYAMENQADNVTGSLSQLGKAGLEGTLLSVLVLFFFLRDWPSTLMVSLAIPICFVMTLGCMYFFGISLNVLSMMGLLLAVGMLVDNAVVVVESIYQYREKQPDKPWYCAVQGTQVVGIAIAAGTLSSVVVFLPNIFGEANNISIFLAQVAIAMSIAHLASWLVAVSLVPMLASKLPPPKFLGRVTVITRLRDRYGRIVDWTLRHRRLTVLAVFLLMLASIVPITQTKTDMFNSGESRQLRLSYQLNANYRLQDLKPAVMRIEKFLDDNRQRFEIKSVYTWYAEQGQAVTRILLTDADQAKRKASDIQEEIRKELPTLAVGKVGFDNSGNGNLSGGVDISLIGDSMDQLRELSPSVLTMLSSLPSLRDVRTEKGNGDREVATRVDRVRAKRYGFDAQSVANYIQIALRGMPLKDFHADDRTLPVWLRFQGADTQSIAGLSDFKLRAPDNTQIPLLSMLRTDTRETPSAIQRVDRMTALKITANLGEGKTMPEARKEITAAMNAVALPPGYRWSFGEGFDRDDQAGQQMLFNTGVALILVYVVMCAMFESLLFPAAILMTFVFSVFGVFWLFWLSGTTFSIMAAIGILILMGVVVNNGIVMIVHINQLRHEGHLRSEALILGAKERLRPVLMTMATAILGMLPLAIGGAEAWSDGPPYSPMARAIAGGLTFSTIVTLLALPCIYSLLDDARLWMRRVIADARAGRVRTGQAATGATPV</sequence>
<dbReference type="RefSeq" id="WP_343787720.1">
    <property type="nucleotide sequence ID" value="NZ_BAAAEU010000004.1"/>
</dbReference>
<organism evidence="2 3">
    <name type="scientific">Dokdonella soli</name>
    <dbReference type="NCBI Taxonomy" id="529810"/>
    <lineage>
        <taxon>Bacteria</taxon>
        <taxon>Pseudomonadati</taxon>
        <taxon>Pseudomonadota</taxon>
        <taxon>Gammaproteobacteria</taxon>
        <taxon>Lysobacterales</taxon>
        <taxon>Rhodanobacteraceae</taxon>
        <taxon>Dokdonella</taxon>
    </lineage>
</organism>
<dbReference type="PRINTS" id="PR00702">
    <property type="entry name" value="ACRIFLAVINRP"/>
</dbReference>
<dbReference type="InterPro" id="IPR001036">
    <property type="entry name" value="Acrflvin-R"/>
</dbReference>
<feature type="transmembrane region" description="Helical" evidence="1">
    <location>
        <begin position="890"/>
        <end position="916"/>
    </location>
</feature>
<accession>A0ABP3TK28</accession>
<dbReference type="InterPro" id="IPR027463">
    <property type="entry name" value="AcrB_DN_DC_subdom"/>
</dbReference>
<dbReference type="Pfam" id="PF00873">
    <property type="entry name" value="ACR_tran"/>
    <property type="match status" value="1"/>
</dbReference>
<feature type="transmembrane region" description="Helical" evidence="1">
    <location>
        <begin position="428"/>
        <end position="449"/>
    </location>
</feature>
<dbReference type="SUPFAM" id="SSF82866">
    <property type="entry name" value="Multidrug efflux transporter AcrB transmembrane domain"/>
    <property type="match status" value="2"/>
</dbReference>
<dbReference type="Gene3D" id="3.30.2090.10">
    <property type="entry name" value="Multidrug efflux transporter AcrB TolC docking domain, DN and DC subdomains"/>
    <property type="match status" value="2"/>
</dbReference>
<feature type="transmembrane region" description="Helical" evidence="1">
    <location>
        <begin position="331"/>
        <end position="350"/>
    </location>
</feature>
<keyword evidence="1" id="KW-0472">Membrane</keyword>
<dbReference type="PANTHER" id="PTHR32063:SF73">
    <property type="entry name" value="RND SUPERFAMILY EFFLUX PUMP PERMEASE COMPONENT 1"/>
    <property type="match status" value="1"/>
</dbReference>
<reference evidence="3" key="1">
    <citation type="journal article" date="2019" name="Int. J. Syst. Evol. Microbiol.">
        <title>The Global Catalogue of Microorganisms (GCM) 10K type strain sequencing project: providing services to taxonomists for standard genome sequencing and annotation.</title>
        <authorList>
            <consortium name="The Broad Institute Genomics Platform"/>
            <consortium name="The Broad Institute Genome Sequencing Center for Infectious Disease"/>
            <person name="Wu L."/>
            <person name="Ma J."/>
        </authorList>
    </citation>
    <scope>NUCLEOTIDE SEQUENCE [LARGE SCALE GENOMIC DNA]</scope>
    <source>
        <strain evidence="3">JCM 15421</strain>
    </source>
</reference>
<protein>
    <submittedName>
        <fullName evidence="2">Efflux RND transporter permease subunit</fullName>
    </submittedName>
</protein>
<feature type="transmembrane region" description="Helical" evidence="1">
    <location>
        <begin position="455"/>
        <end position="485"/>
    </location>
</feature>
<feature type="transmembrane region" description="Helical" evidence="1">
    <location>
        <begin position="866"/>
        <end position="884"/>
    </location>
</feature>
<keyword evidence="1" id="KW-0812">Transmembrane</keyword>
<gene>
    <name evidence="2" type="ORF">GCM10009105_09620</name>
</gene>
<proteinExistence type="predicted"/>
<feature type="transmembrane region" description="Helical" evidence="1">
    <location>
        <begin position="12"/>
        <end position="34"/>
    </location>
</feature>
<keyword evidence="3" id="KW-1185">Reference proteome</keyword>
<dbReference type="Proteomes" id="UP001501523">
    <property type="component" value="Unassembled WGS sequence"/>
</dbReference>
<dbReference type="Gene3D" id="3.30.70.1440">
    <property type="entry name" value="Multidrug efflux transporter AcrB pore domain"/>
    <property type="match status" value="1"/>
</dbReference>
<feature type="transmembrane region" description="Helical" evidence="1">
    <location>
        <begin position="840"/>
        <end position="859"/>
    </location>
</feature>
<feature type="transmembrane region" description="Helical" evidence="1">
    <location>
        <begin position="520"/>
        <end position="537"/>
    </location>
</feature>
<name>A0ABP3TK28_9GAMM</name>
<comment type="caution">
    <text evidence="2">The sequence shown here is derived from an EMBL/GenBank/DDBJ whole genome shotgun (WGS) entry which is preliminary data.</text>
</comment>
<dbReference type="SUPFAM" id="SSF82693">
    <property type="entry name" value="Multidrug efflux transporter AcrB pore domain, PN1, PN2, PC1 and PC2 subdomains"/>
    <property type="match status" value="2"/>
</dbReference>
<dbReference type="Gene3D" id="3.30.70.1320">
    <property type="entry name" value="Multidrug efflux transporter AcrB pore domain like"/>
    <property type="match status" value="1"/>
</dbReference>
<feature type="transmembrane region" description="Helical" evidence="1">
    <location>
        <begin position="941"/>
        <end position="963"/>
    </location>
</feature>
<dbReference type="SUPFAM" id="SSF82714">
    <property type="entry name" value="Multidrug efflux transporter AcrB TolC docking domain, DN and DC subdomains"/>
    <property type="match status" value="2"/>
</dbReference>
<evidence type="ECO:0000256" key="1">
    <source>
        <dbReference type="SAM" id="Phobius"/>
    </source>
</evidence>
<dbReference type="PANTHER" id="PTHR32063">
    <property type="match status" value="1"/>
</dbReference>
<feature type="transmembrane region" description="Helical" evidence="1">
    <location>
        <begin position="975"/>
        <end position="998"/>
    </location>
</feature>
<feature type="transmembrane region" description="Helical" evidence="1">
    <location>
        <begin position="357"/>
        <end position="377"/>
    </location>
</feature>
<keyword evidence="1" id="KW-1133">Transmembrane helix</keyword>
<dbReference type="Gene3D" id="1.20.1640.10">
    <property type="entry name" value="Multidrug efflux transporter AcrB transmembrane domain"/>
    <property type="match status" value="2"/>
</dbReference>
<dbReference type="EMBL" id="BAAAEU010000004">
    <property type="protein sequence ID" value="GAA0709294.1"/>
    <property type="molecule type" value="Genomic_DNA"/>
</dbReference>
<dbReference type="Gene3D" id="3.30.70.1430">
    <property type="entry name" value="Multidrug efflux transporter AcrB pore domain"/>
    <property type="match status" value="2"/>
</dbReference>
<evidence type="ECO:0000313" key="2">
    <source>
        <dbReference type="EMBL" id="GAA0709294.1"/>
    </source>
</evidence>
<feature type="transmembrane region" description="Helical" evidence="1">
    <location>
        <begin position="383"/>
        <end position="408"/>
    </location>
</feature>